<proteinExistence type="predicted"/>
<keyword evidence="1" id="KW-0472">Membrane</keyword>
<gene>
    <name evidence="2" type="ORF">GCM10011390_30680</name>
</gene>
<protein>
    <submittedName>
        <fullName evidence="2">Uncharacterized protein</fullName>
    </submittedName>
</protein>
<evidence type="ECO:0000313" key="2">
    <source>
        <dbReference type="EMBL" id="GGE09471.1"/>
    </source>
</evidence>
<name>A0A917E6I2_9HYPH</name>
<dbReference type="AlphaFoldDB" id="A0A917E6I2"/>
<feature type="transmembrane region" description="Helical" evidence="1">
    <location>
        <begin position="63"/>
        <end position="86"/>
    </location>
</feature>
<reference evidence="2" key="2">
    <citation type="submission" date="2020-09" db="EMBL/GenBank/DDBJ databases">
        <authorList>
            <person name="Sun Q."/>
            <person name="Zhou Y."/>
        </authorList>
    </citation>
    <scope>NUCLEOTIDE SEQUENCE</scope>
    <source>
        <strain evidence="2">CGMCC 1.15367</strain>
    </source>
</reference>
<reference evidence="2" key="1">
    <citation type="journal article" date="2014" name="Int. J. Syst. Evol. Microbiol.">
        <title>Complete genome sequence of Corynebacterium casei LMG S-19264T (=DSM 44701T), isolated from a smear-ripened cheese.</title>
        <authorList>
            <consortium name="US DOE Joint Genome Institute (JGI-PGF)"/>
            <person name="Walter F."/>
            <person name="Albersmeier A."/>
            <person name="Kalinowski J."/>
            <person name="Ruckert C."/>
        </authorList>
    </citation>
    <scope>NUCLEOTIDE SEQUENCE</scope>
    <source>
        <strain evidence="2">CGMCC 1.15367</strain>
    </source>
</reference>
<accession>A0A917E6I2</accession>
<keyword evidence="3" id="KW-1185">Reference proteome</keyword>
<evidence type="ECO:0000256" key="1">
    <source>
        <dbReference type="SAM" id="Phobius"/>
    </source>
</evidence>
<dbReference type="RefSeq" id="WP_188909949.1">
    <property type="nucleotide sequence ID" value="NZ_BMIQ01000004.1"/>
</dbReference>
<dbReference type="Proteomes" id="UP000644699">
    <property type="component" value="Unassembled WGS sequence"/>
</dbReference>
<organism evidence="2 3">
    <name type="scientific">Aureimonas endophytica</name>
    <dbReference type="NCBI Taxonomy" id="2027858"/>
    <lineage>
        <taxon>Bacteria</taxon>
        <taxon>Pseudomonadati</taxon>
        <taxon>Pseudomonadota</taxon>
        <taxon>Alphaproteobacteria</taxon>
        <taxon>Hyphomicrobiales</taxon>
        <taxon>Aurantimonadaceae</taxon>
        <taxon>Aureimonas</taxon>
    </lineage>
</organism>
<dbReference type="EMBL" id="BMIQ01000004">
    <property type="protein sequence ID" value="GGE09471.1"/>
    <property type="molecule type" value="Genomic_DNA"/>
</dbReference>
<comment type="caution">
    <text evidence="2">The sequence shown here is derived from an EMBL/GenBank/DDBJ whole genome shotgun (WGS) entry which is preliminary data.</text>
</comment>
<keyword evidence="1" id="KW-0812">Transmembrane</keyword>
<keyword evidence="1" id="KW-1133">Transmembrane helix</keyword>
<evidence type="ECO:0000313" key="3">
    <source>
        <dbReference type="Proteomes" id="UP000644699"/>
    </source>
</evidence>
<sequence>MRFLFNLLGGLLLAVALVFATADIARTLADGTLRLTTLGEGFASVGLPLAQETRGLSAGALDIVAALAGWPASLTCGLAALLLLFIARPPHRRGRFAR</sequence>